<dbReference type="OrthoDB" id="5736883at2"/>
<proteinExistence type="predicted"/>
<evidence type="ECO:0000313" key="3">
    <source>
        <dbReference type="Proteomes" id="UP000219788"/>
    </source>
</evidence>
<dbReference type="Pfam" id="PF06223">
    <property type="entry name" value="Phage_tail_T"/>
    <property type="match status" value="1"/>
</dbReference>
<reference evidence="3" key="1">
    <citation type="submission" date="2017-09" db="EMBL/GenBank/DDBJ databases">
        <title>FDA dAtabase for Regulatory Grade micrObial Sequences (FDA-ARGOS): Supporting development and validation of Infectious Disease Dx tests.</title>
        <authorList>
            <person name="Goldberg B."/>
            <person name="Campos J."/>
            <person name="Tallon L."/>
            <person name="Sadzewicz L."/>
            <person name="Ott S."/>
            <person name="Zhao X."/>
            <person name="Nagaraj S."/>
            <person name="Vavikolanu K."/>
            <person name="Aluvathingal J."/>
            <person name="Nadendla S."/>
            <person name="Geyer C."/>
            <person name="Sichtig H."/>
        </authorList>
    </citation>
    <scope>NUCLEOTIDE SEQUENCE [LARGE SCALE GENOMIC DNA]</scope>
    <source>
        <strain evidence="3">FDAARGOS_370</strain>
    </source>
</reference>
<organism evidence="2 3">
    <name type="scientific">Edwardsiella tarda</name>
    <dbReference type="NCBI Taxonomy" id="636"/>
    <lineage>
        <taxon>Bacteria</taxon>
        <taxon>Pseudomonadati</taxon>
        <taxon>Pseudomonadota</taxon>
        <taxon>Gammaproteobacteria</taxon>
        <taxon>Enterobacterales</taxon>
        <taxon>Hafniaceae</taxon>
        <taxon>Edwardsiella</taxon>
    </lineage>
</organism>
<dbReference type="EMBL" id="PDDV01000007">
    <property type="protein sequence ID" value="PEH74224.1"/>
    <property type="molecule type" value="Genomic_DNA"/>
</dbReference>
<dbReference type="STRING" id="636.AAW15_07810"/>
<dbReference type="NCBIfam" id="TIGR01715">
    <property type="entry name" value="phage_lam_T"/>
    <property type="match status" value="1"/>
</dbReference>
<dbReference type="Proteomes" id="UP000219788">
    <property type="component" value="Unassembled WGS sequence"/>
</dbReference>
<dbReference type="InterPro" id="IPR009350">
    <property type="entry name" value="Phage_tail_T"/>
</dbReference>
<dbReference type="AlphaFoldDB" id="A0A2A7U7G7"/>
<gene>
    <name evidence="2" type="ORF">CRM76_01315</name>
</gene>
<sequence length="107" mass="12189">MAFILRLAREFHRTDWCAMLAGMSCSELRAWAVFYREHLFADTQLDLEFAALQCTLVRLVDAKARPALTDFTLLMHATAPPEKDDAQLMQLASGLMGRERYVPDQPT</sequence>
<evidence type="ECO:0000313" key="2">
    <source>
        <dbReference type="EMBL" id="PEH74224.1"/>
    </source>
</evidence>
<evidence type="ECO:0000259" key="1">
    <source>
        <dbReference type="Pfam" id="PF06223"/>
    </source>
</evidence>
<protein>
    <submittedName>
        <fullName evidence="2">Phage tail assembly protein T</fullName>
    </submittedName>
</protein>
<dbReference type="RefSeq" id="WP_098142598.1">
    <property type="nucleotide sequence ID" value="NZ_PDDV01000007.1"/>
</dbReference>
<accession>A0A2A7U7G7</accession>
<comment type="caution">
    <text evidence="2">The sequence shown here is derived from an EMBL/GenBank/DDBJ whole genome shotgun (WGS) entry which is preliminary data.</text>
</comment>
<feature type="domain" description="Minor tail T" evidence="1">
    <location>
        <begin position="25"/>
        <end position="97"/>
    </location>
</feature>
<name>A0A2A7U7G7_EDWTA</name>